<evidence type="ECO:0000313" key="7">
    <source>
        <dbReference type="Proteomes" id="UP001154078"/>
    </source>
</evidence>
<evidence type="ECO:0000256" key="4">
    <source>
        <dbReference type="ARBA" id="ARBA00022989"/>
    </source>
</evidence>
<dbReference type="InterPro" id="IPR007014">
    <property type="entry name" value="FUN14"/>
</dbReference>
<evidence type="ECO:0000256" key="3">
    <source>
        <dbReference type="ARBA" id="ARBA00022692"/>
    </source>
</evidence>
<evidence type="ECO:0000313" key="6">
    <source>
        <dbReference type="EMBL" id="CAH0548639.1"/>
    </source>
</evidence>
<dbReference type="PANTHER" id="PTHR21346:SF0">
    <property type="entry name" value="RE45833P"/>
    <property type="match status" value="1"/>
</dbReference>
<comment type="similarity">
    <text evidence="2">Belongs to the FUN14 family.</text>
</comment>
<name>A0A9P0FB75_BRAAE</name>
<keyword evidence="4" id="KW-1133">Transmembrane helix</keyword>
<dbReference type="OrthoDB" id="163794at2759"/>
<keyword evidence="7" id="KW-1185">Reference proteome</keyword>
<gene>
    <name evidence="6" type="ORF">MELIAE_LOCUS2081</name>
</gene>
<evidence type="ECO:0000256" key="2">
    <source>
        <dbReference type="ARBA" id="ARBA00009160"/>
    </source>
</evidence>
<dbReference type="PANTHER" id="PTHR21346">
    <property type="entry name" value="FUN14 DOMAIN CONTAINING"/>
    <property type="match status" value="1"/>
</dbReference>
<accession>A0A9P0FB75</accession>
<dbReference type="GO" id="GO:0000422">
    <property type="term" value="P:autophagy of mitochondrion"/>
    <property type="evidence" value="ECO:0007669"/>
    <property type="project" value="TreeGrafter"/>
</dbReference>
<sequence length="131" mass="14611">MDATENSSVNNRKKSRKTDLEKFIDYLENEPVSKQILIGASVGYIGGALAYNIGKTSVVILGGTIAIVYFASKNGYVIVRHQHVNKKVCDFSKKIQRNVPIWIDKIYELFQTNLNVSCGFYAGFILALMVS</sequence>
<keyword evidence="3" id="KW-0812">Transmembrane</keyword>
<protein>
    <submittedName>
        <fullName evidence="6">Uncharacterized protein</fullName>
    </submittedName>
</protein>
<organism evidence="6 7">
    <name type="scientific">Brassicogethes aeneus</name>
    <name type="common">Rape pollen beetle</name>
    <name type="synonym">Meligethes aeneus</name>
    <dbReference type="NCBI Taxonomy" id="1431903"/>
    <lineage>
        <taxon>Eukaryota</taxon>
        <taxon>Metazoa</taxon>
        <taxon>Ecdysozoa</taxon>
        <taxon>Arthropoda</taxon>
        <taxon>Hexapoda</taxon>
        <taxon>Insecta</taxon>
        <taxon>Pterygota</taxon>
        <taxon>Neoptera</taxon>
        <taxon>Endopterygota</taxon>
        <taxon>Coleoptera</taxon>
        <taxon>Polyphaga</taxon>
        <taxon>Cucujiformia</taxon>
        <taxon>Nitidulidae</taxon>
        <taxon>Meligethinae</taxon>
        <taxon>Brassicogethes</taxon>
    </lineage>
</organism>
<evidence type="ECO:0000256" key="5">
    <source>
        <dbReference type="ARBA" id="ARBA00023136"/>
    </source>
</evidence>
<proteinExistence type="inferred from homology"/>
<evidence type="ECO:0000256" key="1">
    <source>
        <dbReference type="ARBA" id="ARBA00004374"/>
    </source>
</evidence>
<reference evidence="6" key="1">
    <citation type="submission" date="2021-12" db="EMBL/GenBank/DDBJ databases">
        <authorList>
            <person name="King R."/>
        </authorList>
    </citation>
    <scope>NUCLEOTIDE SEQUENCE</scope>
</reference>
<comment type="subcellular location">
    <subcellularLocation>
        <location evidence="1">Mitochondrion outer membrane</location>
        <topology evidence="1">Multi-pass membrane protein</topology>
    </subcellularLocation>
</comment>
<dbReference type="Pfam" id="PF04930">
    <property type="entry name" value="FUN14"/>
    <property type="match status" value="1"/>
</dbReference>
<dbReference type="AlphaFoldDB" id="A0A9P0FB75"/>
<dbReference type="EMBL" id="OV121141">
    <property type="protein sequence ID" value="CAH0548639.1"/>
    <property type="molecule type" value="Genomic_DNA"/>
</dbReference>
<keyword evidence="5" id="KW-0472">Membrane</keyword>
<dbReference type="Proteomes" id="UP001154078">
    <property type="component" value="Chromosome 10"/>
</dbReference>
<dbReference type="GO" id="GO:0005741">
    <property type="term" value="C:mitochondrial outer membrane"/>
    <property type="evidence" value="ECO:0007669"/>
    <property type="project" value="UniProtKB-SubCell"/>
</dbReference>